<dbReference type="Pfam" id="PF03176">
    <property type="entry name" value="MMPL"/>
    <property type="match status" value="2"/>
</dbReference>
<comment type="subcellular location">
    <subcellularLocation>
        <location evidence="1">Cell membrane</location>
        <topology evidence="1">Multi-pass membrane protein</topology>
    </subcellularLocation>
</comment>
<keyword evidence="4 7" id="KW-0812">Transmembrane</keyword>
<dbReference type="InterPro" id="IPR000731">
    <property type="entry name" value="SSD"/>
</dbReference>
<dbReference type="PANTHER" id="PTHR33406">
    <property type="entry name" value="MEMBRANE PROTEIN MJ1562-RELATED"/>
    <property type="match status" value="1"/>
</dbReference>
<evidence type="ECO:0000259" key="8">
    <source>
        <dbReference type="PROSITE" id="PS50156"/>
    </source>
</evidence>
<evidence type="ECO:0000256" key="3">
    <source>
        <dbReference type="ARBA" id="ARBA00022475"/>
    </source>
</evidence>
<protein>
    <recommendedName>
        <fullName evidence="8">SSD domain-containing protein</fullName>
    </recommendedName>
</protein>
<dbReference type="PROSITE" id="PS50156">
    <property type="entry name" value="SSD"/>
    <property type="match status" value="1"/>
</dbReference>
<dbReference type="SUPFAM" id="SSF82866">
    <property type="entry name" value="Multidrug efflux transporter AcrB transmembrane domain"/>
    <property type="match status" value="2"/>
</dbReference>
<evidence type="ECO:0000256" key="1">
    <source>
        <dbReference type="ARBA" id="ARBA00004651"/>
    </source>
</evidence>
<feature type="transmembrane region" description="Helical" evidence="7">
    <location>
        <begin position="552"/>
        <end position="571"/>
    </location>
</feature>
<sequence>MKKSTSWIIIAAFLIGIGALFGLFSGAGDGSGAPETLPANSQAARAQKLAADFPGGDALAAIVVFHTNQPLSQQQIGQLQAVPAQAAQSLEGAEPASPVIPAGPDTAQATINLPGDLDGIALSDAVDELRTAVKNATPEGVEALVTGPAGFAADTAAAFKGANFTLLGVTALVVAILLIITYRSPVLWLIPLLVTALADRAAAVLTGWLSETTGFFASDGSTAGITSVLVFGAGTNYALLMVSRYREELAHEHDHKIALKRAWKASIPAIVSSNLTVVLALQTLLLASVPSLRSLGISSSIGLLVALLFALVLLPAALNVCGRGLFWPKIPTVGHEQGGGHTFERIADTVDRNPLRFLVPLVIILLALGGGIFGTRIGLSSIEQFRTQSEAVDAAQLLGEASPIQIYVPTPDTDAAQKAISQTQGIDPVGQPQQSTNGDMTRLTAIVEGENTNAVKTLRQNLATDVGENAVVGGQLPQQIDNKAGIVHDMKVVVPLIFLAVLLVLIVVLRALLAPILLLAAAALSTWAAMGAGTLVSTHIFGFPGLDTSAPLYAVLFLIALGIDYTVFLVLRAKEEASAPGMNTRRGMVRAVGVTGGVITSAGIVLAAVFAVLGVLPLITLTQVGILVGFGIILDTFVVRTLVVPAIFALVGEKIWWPATIRSES</sequence>
<dbReference type="InterPro" id="IPR050545">
    <property type="entry name" value="Mycobact_MmpL"/>
</dbReference>
<keyword evidence="10" id="KW-1185">Reference proteome</keyword>
<comment type="similarity">
    <text evidence="2">Belongs to the resistance-nodulation-cell division (RND) (TC 2.A.6) family. MmpL subfamily.</text>
</comment>
<reference evidence="9 10" key="1">
    <citation type="submission" date="2014-08" db="EMBL/GenBank/DDBJ databases">
        <title>Complete genome sequence of Corynebacterium aquilae S-613T(T) (=DSM 44791(T)), isolated from the choana of a healthy golden eagle.</title>
        <authorList>
            <person name="Ruckert C."/>
            <person name="Albersmeier A."/>
            <person name="Winkler A."/>
            <person name="Kalinowski J."/>
        </authorList>
    </citation>
    <scope>NUCLEOTIDE SEQUENCE [LARGE SCALE GENOMIC DNA]</scope>
    <source>
        <strain evidence="9 10">S-613</strain>
    </source>
</reference>
<feature type="transmembrane region" description="Helical" evidence="7">
    <location>
        <begin position="301"/>
        <end position="321"/>
    </location>
</feature>
<accession>A0A1L7CIF3</accession>
<dbReference type="InterPro" id="IPR004869">
    <property type="entry name" value="MMPL_dom"/>
</dbReference>
<dbReference type="PANTHER" id="PTHR33406:SF6">
    <property type="entry name" value="MEMBRANE PROTEIN YDGH-RELATED"/>
    <property type="match status" value="1"/>
</dbReference>
<keyword evidence="3" id="KW-1003">Cell membrane</keyword>
<name>A0A1L7CIF3_9CORY</name>
<dbReference type="Proteomes" id="UP000185478">
    <property type="component" value="Chromosome"/>
</dbReference>
<feature type="transmembrane region" description="Helical" evidence="7">
    <location>
        <begin position="592"/>
        <end position="619"/>
    </location>
</feature>
<feature type="transmembrane region" description="Helical" evidence="7">
    <location>
        <begin position="161"/>
        <end position="180"/>
    </location>
</feature>
<dbReference type="GO" id="GO:0005886">
    <property type="term" value="C:plasma membrane"/>
    <property type="evidence" value="ECO:0007669"/>
    <property type="project" value="UniProtKB-SubCell"/>
</dbReference>
<organism evidence="9 10">
    <name type="scientific">Corynebacterium aquilae DSM 44791</name>
    <dbReference type="NCBI Taxonomy" id="1431546"/>
    <lineage>
        <taxon>Bacteria</taxon>
        <taxon>Bacillati</taxon>
        <taxon>Actinomycetota</taxon>
        <taxon>Actinomycetes</taxon>
        <taxon>Mycobacteriales</taxon>
        <taxon>Corynebacteriaceae</taxon>
        <taxon>Corynebacterium</taxon>
    </lineage>
</organism>
<gene>
    <name evidence="9" type="ORF">CAQU_11665</name>
</gene>
<dbReference type="AlphaFoldDB" id="A0A1L7CIF3"/>
<keyword evidence="6 7" id="KW-0472">Membrane</keyword>
<evidence type="ECO:0000313" key="9">
    <source>
        <dbReference type="EMBL" id="APT85589.1"/>
    </source>
</evidence>
<feature type="transmembrane region" description="Helical" evidence="7">
    <location>
        <begin position="187"/>
        <end position="209"/>
    </location>
</feature>
<keyword evidence="5 7" id="KW-1133">Transmembrane helix</keyword>
<feature type="transmembrane region" description="Helical" evidence="7">
    <location>
        <begin position="492"/>
        <end position="509"/>
    </location>
</feature>
<feature type="transmembrane region" description="Helical" evidence="7">
    <location>
        <begin position="625"/>
        <end position="652"/>
    </location>
</feature>
<feature type="transmembrane region" description="Helical" evidence="7">
    <location>
        <begin position="221"/>
        <end position="242"/>
    </location>
</feature>
<dbReference type="KEGG" id="caqu:CAQU_11665"/>
<feature type="transmembrane region" description="Helical" evidence="7">
    <location>
        <begin position="7"/>
        <end position="27"/>
    </location>
</feature>
<dbReference type="Gene3D" id="1.20.1640.10">
    <property type="entry name" value="Multidrug efflux transporter AcrB transmembrane domain"/>
    <property type="match status" value="2"/>
</dbReference>
<feature type="transmembrane region" description="Helical" evidence="7">
    <location>
        <begin position="263"/>
        <end position="289"/>
    </location>
</feature>
<evidence type="ECO:0000256" key="6">
    <source>
        <dbReference type="ARBA" id="ARBA00023136"/>
    </source>
</evidence>
<dbReference type="STRING" id="1431546.CAQU_11665"/>
<evidence type="ECO:0000256" key="7">
    <source>
        <dbReference type="SAM" id="Phobius"/>
    </source>
</evidence>
<evidence type="ECO:0000256" key="2">
    <source>
        <dbReference type="ARBA" id="ARBA00010157"/>
    </source>
</evidence>
<evidence type="ECO:0000313" key="10">
    <source>
        <dbReference type="Proteomes" id="UP000185478"/>
    </source>
</evidence>
<feature type="transmembrane region" description="Helical" evidence="7">
    <location>
        <begin position="516"/>
        <end position="540"/>
    </location>
</feature>
<proteinExistence type="inferred from homology"/>
<dbReference type="EMBL" id="CP009245">
    <property type="protein sequence ID" value="APT85589.1"/>
    <property type="molecule type" value="Genomic_DNA"/>
</dbReference>
<feature type="domain" description="SSD" evidence="8">
    <location>
        <begin position="225"/>
        <end position="320"/>
    </location>
</feature>
<evidence type="ECO:0000256" key="4">
    <source>
        <dbReference type="ARBA" id="ARBA00022692"/>
    </source>
</evidence>
<evidence type="ECO:0000256" key="5">
    <source>
        <dbReference type="ARBA" id="ARBA00022989"/>
    </source>
</evidence>
<feature type="transmembrane region" description="Helical" evidence="7">
    <location>
        <begin position="357"/>
        <end position="379"/>
    </location>
</feature>